<evidence type="ECO:0000259" key="4">
    <source>
        <dbReference type="Pfam" id="PF00294"/>
    </source>
</evidence>
<dbReference type="Pfam" id="PF00294">
    <property type="entry name" value="PfkB"/>
    <property type="match status" value="1"/>
</dbReference>
<name>A0A4S4G1J3_9MICO</name>
<dbReference type="PANTHER" id="PTHR43320">
    <property type="entry name" value="SUGAR KINASE"/>
    <property type="match status" value="1"/>
</dbReference>
<feature type="domain" description="Carbohydrate kinase PfkB" evidence="4">
    <location>
        <begin position="12"/>
        <end position="294"/>
    </location>
</feature>
<keyword evidence="2" id="KW-0808">Transferase</keyword>
<dbReference type="Proteomes" id="UP000307380">
    <property type="component" value="Unassembled WGS sequence"/>
</dbReference>
<dbReference type="InterPro" id="IPR011611">
    <property type="entry name" value="PfkB_dom"/>
</dbReference>
<comment type="similarity">
    <text evidence="1">Belongs to the carbohydrate kinase PfkB family.</text>
</comment>
<dbReference type="RefSeq" id="WP_136421083.1">
    <property type="nucleotide sequence ID" value="NZ_SSSN01000001.1"/>
</dbReference>
<dbReference type="PANTHER" id="PTHR43320:SF3">
    <property type="entry name" value="CARBOHYDRATE KINASE PFKB DOMAIN-CONTAINING PROTEIN"/>
    <property type="match status" value="1"/>
</dbReference>
<proteinExistence type="inferred from homology"/>
<dbReference type="EMBL" id="SSSN01000001">
    <property type="protein sequence ID" value="THG36382.1"/>
    <property type="molecule type" value="Genomic_DNA"/>
</dbReference>
<dbReference type="Gene3D" id="3.40.1190.20">
    <property type="match status" value="1"/>
</dbReference>
<evidence type="ECO:0000313" key="6">
    <source>
        <dbReference type="Proteomes" id="UP000307380"/>
    </source>
</evidence>
<sequence length="298" mass="30238">MPSPAERSGRALAVIGDIVEDVVVWLDEPIRPATDTASRVFRARGGSGANVAALAAASWPTRFIGCVGRDAAGDALAAELARHGVDARLQRTGSTGTVVLLVDTEGERTMFPDRGAAGLLDAVDPAWLDGIAHLHAPSYGFAGEPMRSAVLDALHVARSTGASLSIDASSTGLINALGVDACLQRLADIAPDYLIANAEESALLGIRPGRSLPVPERTVVIVKNGPRPTAILRGTDVTHVAVPPVTGIRDLTGAGDAFAAGFLTALLGGASPEVACLSGHGRAASVLASPGASTRSAV</sequence>
<organism evidence="5 6">
    <name type="scientific">Orlajensenia flava</name>
    <dbReference type="NCBI Taxonomy" id="2565934"/>
    <lineage>
        <taxon>Bacteria</taxon>
        <taxon>Bacillati</taxon>
        <taxon>Actinomycetota</taxon>
        <taxon>Actinomycetes</taxon>
        <taxon>Micrococcales</taxon>
        <taxon>Microbacteriaceae</taxon>
        <taxon>Orlajensenia</taxon>
    </lineage>
</organism>
<keyword evidence="3 5" id="KW-0418">Kinase</keyword>
<dbReference type="OrthoDB" id="9808601at2"/>
<evidence type="ECO:0000256" key="1">
    <source>
        <dbReference type="ARBA" id="ARBA00010688"/>
    </source>
</evidence>
<dbReference type="SUPFAM" id="SSF53613">
    <property type="entry name" value="Ribokinase-like"/>
    <property type="match status" value="1"/>
</dbReference>
<keyword evidence="6" id="KW-1185">Reference proteome</keyword>
<evidence type="ECO:0000256" key="2">
    <source>
        <dbReference type="ARBA" id="ARBA00022679"/>
    </source>
</evidence>
<dbReference type="AlphaFoldDB" id="A0A4S4G1J3"/>
<dbReference type="InterPro" id="IPR052700">
    <property type="entry name" value="Carb_kinase_PfkB-like"/>
</dbReference>
<comment type="caution">
    <text evidence="5">The sequence shown here is derived from an EMBL/GenBank/DDBJ whole genome shotgun (WGS) entry which is preliminary data.</text>
</comment>
<dbReference type="GO" id="GO:0016301">
    <property type="term" value="F:kinase activity"/>
    <property type="evidence" value="ECO:0007669"/>
    <property type="project" value="UniProtKB-KW"/>
</dbReference>
<accession>A0A4S4G1J3</accession>
<evidence type="ECO:0000256" key="3">
    <source>
        <dbReference type="ARBA" id="ARBA00022777"/>
    </source>
</evidence>
<evidence type="ECO:0000313" key="5">
    <source>
        <dbReference type="EMBL" id="THG36382.1"/>
    </source>
</evidence>
<reference evidence="5 6" key="1">
    <citation type="submission" date="2019-04" db="EMBL/GenBank/DDBJ databases">
        <authorList>
            <person name="Jiang L."/>
        </authorList>
    </citation>
    <scope>NUCLEOTIDE SEQUENCE [LARGE SCALE GENOMIC DNA]</scope>
    <source>
        <strain evidence="5 6">YIM 131861</strain>
    </source>
</reference>
<gene>
    <name evidence="5" type="ORF">E6C70_00145</name>
</gene>
<protein>
    <submittedName>
        <fullName evidence="5">Sugar kinase</fullName>
    </submittedName>
</protein>
<dbReference type="InterPro" id="IPR029056">
    <property type="entry name" value="Ribokinase-like"/>
</dbReference>